<name>A0A1Y1VNE4_9FUNG</name>
<evidence type="ECO:0000256" key="6">
    <source>
        <dbReference type="SAM" id="MobiDB-lite"/>
    </source>
</evidence>
<feature type="transmembrane region" description="Helical" evidence="7">
    <location>
        <begin position="344"/>
        <end position="367"/>
    </location>
</feature>
<evidence type="ECO:0000256" key="1">
    <source>
        <dbReference type="ARBA" id="ARBA00004127"/>
    </source>
</evidence>
<feature type="transmembrane region" description="Helical" evidence="7">
    <location>
        <begin position="72"/>
        <end position="89"/>
    </location>
</feature>
<dbReference type="GO" id="GO:0022857">
    <property type="term" value="F:transmembrane transporter activity"/>
    <property type="evidence" value="ECO:0007669"/>
    <property type="project" value="TreeGrafter"/>
</dbReference>
<evidence type="ECO:0000313" key="9">
    <source>
        <dbReference type="Proteomes" id="UP000193719"/>
    </source>
</evidence>
<feature type="transmembrane region" description="Helical" evidence="7">
    <location>
        <begin position="49"/>
        <end position="65"/>
    </location>
</feature>
<dbReference type="STRING" id="1754191.A0A1Y1VNE4"/>
<comment type="caution">
    <text evidence="8">The sequence shown here is derived from an EMBL/GenBank/DDBJ whole genome shotgun (WGS) entry which is preliminary data.</text>
</comment>
<reference evidence="8 9" key="2">
    <citation type="submission" date="2016-08" db="EMBL/GenBank/DDBJ databases">
        <title>Pervasive Adenine N6-methylation of Active Genes in Fungi.</title>
        <authorList>
            <consortium name="DOE Joint Genome Institute"/>
            <person name="Mondo S.J."/>
            <person name="Dannebaum R.O."/>
            <person name="Kuo R.C."/>
            <person name="Labutti K."/>
            <person name="Haridas S."/>
            <person name="Kuo A."/>
            <person name="Salamov A."/>
            <person name="Ahrendt S.R."/>
            <person name="Lipzen A."/>
            <person name="Sullivan W."/>
            <person name="Andreopoulos W.B."/>
            <person name="Clum A."/>
            <person name="Lindquist E."/>
            <person name="Daum C."/>
            <person name="Ramamoorthy G.K."/>
            <person name="Gryganskyi A."/>
            <person name="Culley D."/>
            <person name="Magnuson J.K."/>
            <person name="James T.Y."/>
            <person name="O'Malley M.A."/>
            <person name="Stajich J.E."/>
            <person name="Spatafora J.W."/>
            <person name="Visel A."/>
            <person name="Grigoriev I.V."/>
        </authorList>
    </citation>
    <scope>NUCLEOTIDE SEQUENCE [LARGE SCALE GENOMIC DNA]</scope>
    <source>
        <strain evidence="9">finn</strain>
    </source>
</reference>
<evidence type="ECO:0000256" key="5">
    <source>
        <dbReference type="ARBA" id="ARBA00023136"/>
    </source>
</evidence>
<feature type="transmembrane region" description="Helical" evidence="7">
    <location>
        <begin position="131"/>
        <end position="152"/>
    </location>
</feature>
<feature type="compositionally biased region" description="Low complexity" evidence="6">
    <location>
        <begin position="884"/>
        <end position="904"/>
    </location>
</feature>
<protein>
    <submittedName>
        <fullName evidence="8">Uncharacterized protein</fullName>
    </submittedName>
</protein>
<dbReference type="OrthoDB" id="10589566at2759"/>
<feature type="transmembrane region" description="Helical" evidence="7">
    <location>
        <begin position="318"/>
        <end position="338"/>
    </location>
</feature>
<dbReference type="EMBL" id="MCFH01000001">
    <property type="protein sequence ID" value="ORX60936.1"/>
    <property type="molecule type" value="Genomic_DNA"/>
</dbReference>
<proteinExistence type="predicted"/>
<feature type="transmembrane region" description="Helical" evidence="7">
    <location>
        <begin position="221"/>
        <end position="238"/>
    </location>
</feature>
<dbReference type="PANTHER" id="PTHR23501">
    <property type="entry name" value="MAJOR FACILITATOR SUPERFAMILY"/>
    <property type="match status" value="1"/>
</dbReference>
<dbReference type="GO" id="GO:0012505">
    <property type="term" value="C:endomembrane system"/>
    <property type="evidence" value="ECO:0007669"/>
    <property type="project" value="UniProtKB-SubCell"/>
</dbReference>
<keyword evidence="9" id="KW-1185">Reference proteome</keyword>
<keyword evidence="2" id="KW-0813">Transport</keyword>
<keyword evidence="5 7" id="KW-0472">Membrane</keyword>
<comment type="subcellular location">
    <subcellularLocation>
        <location evidence="1">Endomembrane system</location>
        <topology evidence="1">Multi-pass membrane protein</topology>
    </subcellularLocation>
</comment>
<feature type="transmembrane region" description="Helical" evidence="7">
    <location>
        <begin position="101"/>
        <end position="119"/>
    </location>
</feature>
<evidence type="ECO:0000256" key="2">
    <source>
        <dbReference type="ARBA" id="ARBA00022448"/>
    </source>
</evidence>
<feature type="transmembrane region" description="Helical" evidence="7">
    <location>
        <begin position="12"/>
        <end position="37"/>
    </location>
</feature>
<feature type="transmembrane region" description="Helical" evidence="7">
    <location>
        <begin position="450"/>
        <end position="474"/>
    </location>
</feature>
<feature type="transmembrane region" description="Helical" evidence="7">
    <location>
        <begin position="158"/>
        <end position="175"/>
    </location>
</feature>
<feature type="transmembrane region" description="Helical" evidence="7">
    <location>
        <begin position="187"/>
        <end position="209"/>
    </location>
</feature>
<dbReference type="AlphaFoldDB" id="A0A1Y1VNE4"/>
<dbReference type="GO" id="GO:0005886">
    <property type="term" value="C:plasma membrane"/>
    <property type="evidence" value="ECO:0007669"/>
    <property type="project" value="TreeGrafter"/>
</dbReference>
<evidence type="ECO:0000256" key="3">
    <source>
        <dbReference type="ARBA" id="ARBA00022692"/>
    </source>
</evidence>
<accession>A0A1Y1VNE4</accession>
<keyword evidence="3 7" id="KW-0812">Transmembrane</keyword>
<reference evidence="8 9" key="1">
    <citation type="submission" date="2016-08" db="EMBL/GenBank/DDBJ databases">
        <title>Genomes of anaerobic fungi encode conserved fungal cellulosomes for biomass hydrolysis.</title>
        <authorList>
            <consortium name="DOE Joint Genome Institute"/>
            <person name="Haitjema C.H."/>
            <person name="Gilmore S.P."/>
            <person name="Henske J.K."/>
            <person name="Solomon K.V."/>
            <person name="De Groot R."/>
            <person name="Kuo A."/>
            <person name="Mondo S.J."/>
            <person name="Salamov A.A."/>
            <person name="Labutti K."/>
            <person name="Zhao Z."/>
            <person name="Chiniquy J."/>
            <person name="Barry K."/>
            <person name="Brewer H.M."/>
            <person name="Purvine S.O."/>
            <person name="Wright A.T."/>
            <person name="Boxma B."/>
            <person name="Van Alen T."/>
            <person name="Hackstein J.H."/>
            <person name="Baker S.E."/>
            <person name="Grigoriev I.V."/>
            <person name="O'Malley M.A."/>
        </authorList>
    </citation>
    <scope>NUCLEOTIDE SEQUENCE [LARGE SCALE GENOMIC DNA]</scope>
    <source>
        <strain evidence="9">finn</strain>
    </source>
</reference>
<feature type="region of interest" description="Disordered" evidence="6">
    <location>
        <begin position="884"/>
        <end position="910"/>
    </location>
</feature>
<evidence type="ECO:0000313" key="8">
    <source>
        <dbReference type="EMBL" id="ORX60936.1"/>
    </source>
</evidence>
<feature type="transmembrane region" description="Helical" evidence="7">
    <location>
        <begin position="250"/>
        <end position="268"/>
    </location>
</feature>
<evidence type="ECO:0000256" key="4">
    <source>
        <dbReference type="ARBA" id="ARBA00022989"/>
    </source>
</evidence>
<sequence>MAQLKRFYSKSSGFIILLMLFITGLDFSILTSIFPTIILENNLIKENNIYILSFLVSFLISFNVFSKSGKLINIIVVLLNISSSFVLYYESNKLLFTVSYSLKGLSIGGLLSLMFHMLANKEYYEIQKKSISITACFSLIIGSLLSILIKWINWKLLYLFSIPFSVSLLILLLWTKQINNKDSNKSYFNGFDYSGIIILYSCVFCIFLLNNATFDTKWKYYIIQFSLPFMCIIFFIITESLNNEKVILPIKANIFYLFSCCFGFSYLMDTNKQSFLIQIIHNFSIIEYEYLIIGSSIFCIFLIIICLVFRKLNEYTPIFYVTFGMVIIFINAYIFFSFNISTSSIIIVIFTLLNTIVFSFTITNLYVMMKDTHKNKCSIYILKDLIRYYVSGRILNSFVNNILFQNYFNDYTELYLGSVFGSFDVKNFKNALIYFNDIIKDVYYDSIRECYSYITLIGLTLLILLYIILLIYFIQSNQKIMTSISNKLNNVYQNISEIFIHYYDSFSDNNNCNYNNKNNDTLSYISSFTKNYDKEQINNTKFNDDVNIQNSKRNSKLHVNPERDSIFNVKYPKNFVKVYNDTMYKPVINKSFLMNDNGNLPYETDDSSKRKSFQSFVDFGKRISSIDLYSPIKNANLSNKIKSPIQTHINPLINGIYNRLSFMSSNSLPYADESNNYSSPLSNNLYLELSDMDNDDEAGSRKKENDNLLKDKKYRVVDNEQNKSYDDSYLLKKSIKSDTSFNTISNHEVYHSLNLADQHKINKPNSLFSVENKENSAINNFDDRHPYYDKNDKASILTSSSSNKSKKSKIRKDEVVFFDINKLNKYHKEYSRKNNQSHGSIPKLPLNNKNIYEKKLIHNYQESLNNSINSINNSFISNINTTTTTNSNNNNNNNIHDTNENNGIQEDKHHHNISKVSIININDIYNDKMQKDIFENHKKGVTQQSNDSNPSSDIISDSINNISSYGSSCSDIIENALNIKKSFNIYSSSLRHNLNDNKEI</sequence>
<evidence type="ECO:0000256" key="7">
    <source>
        <dbReference type="SAM" id="Phobius"/>
    </source>
</evidence>
<feature type="transmembrane region" description="Helical" evidence="7">
    <location>
        <begin position="288"/>
        <end position="309"/>
    </location>
</feature>
<organism evidence="8 9">
    <name type="scientific">Piromyces finnis</name>
    <dbReference type="NCBI Taxonomy" id="1754191"/>
    <lineage>
        <taxon>Eukaryota</taxon>
        <taxon>Fungi</taxon>
        <taxon>Fungi incertae sedis</taxon>
        <taxon>Chytridiomycota</taxon>
        <taxon>Chytridiomycota incertae sedis</taxon>
        <taxon>Neocallimastigomycetes</taxon>
        <taxon>Neocallimastigales</taxon>
        <taxon>Neocallimastigaceae</taxon>
        <taxon>Piromyces</taxon>
    </lineage>
</organism>
<dbReference type="Proteomes" id="UP000193719">
    <property type="component" value="Unassembled WGS sequence"/>
</dbReference>
<dbReference type="PANTHER" id="PTHR23501:SF191">
    <property type="entry name" value="VACUOLAR BASIC AMINO ACID TRANSPORTER 4"/>
    <property type="match status" value="1"/>
</dbReference>
<gene>
    <name evidence="8" type="ORF">BCR36DRAFT_3948</name>
</gene>
<keyword evidence="4 7" id="KW-1133">Transmembrane helix</keyword>